<protein>
    <submittedName>
        <fullName evidence="5">Immune-responsive protein</fullName>
    </submittedName>
</protein>
<dbReference type="Gene3D" id="1.10.4100.10">
    <property type="entry name" value="2-methylcitrate dehydratase PrpD"/>
    <property type="match status" value="1"/>
</dbReference>
<proteinExistence type="inferred from homology"/>
<dbReference type="InterPro" id="IPR045337">
    <property type="entry name" value="MmgE_PrpD_C"/>
</dbReference>
<dbReference type="InterPro" id="IPR042183">
    <property type="entry name" value="MmgE/PrpD_sf_1"/>
</dbReference>
<dbReference type="EMBL" id="AP024425">
    <property type="protein sequence ID" value="BCR93025.1"/>
    <property type="molecule type" value="Genomic_DNA"/>
</dbReference>
<reference evidence="6" key="2">
    <citation type="submission" date="2016-02" db="EMBL/GenBank/DDBJ databases">
        <title>Genome sequencing of Aspergillus luchuensis NBRC 4314.</title>
        <authorList>
            <person name="Yamada O."/>
        </authorList>
    </citation>
    <scope>NUCLEOTIDE SEQUENCE [LARGE SCALE GENOMIC DNA]</scope>
    <source>
        <strain evidence="6">RIB 2604</strain>
    </source>
</reference>
<dbReference type="InterPro" id="IPR042188">
    <property type="entry name" value="MmgE/PrpD_sf_2"/>
</dbReference>
<dbReference type="OrthoDB" id="10267976at2759"/>
<dbReference type="RefSeq" id="XP_041536791.1">
    <property type="nucleotide sequence ID" value="XM_041690212.1"/>
</dbReference>
<evidence type="ECO:0000259" key="2">
    <source>
        <dbReference type="Pfam" id="PF03972"/>
    </source>
</evidence>
<dbReference type="InterPro" id="IPR045336">
    <property type="entry name" value="MmgE_PrpD_N"/>
</dbReference>
<dbReference type="Pfam" id="PF03972">
    <property type="entry name" value="MmgE_PrpD_N"/>
    <property type="match status" value="1"/>
</dbReference>
<gene>
    <name evidence="4" type="ORF">AKAW2_10071S</name>
    <name evidence="5" type="ORF">RIB2604_01700250</name>
</gene>
<feature type="domain" description="MmgE/PrpD N-terminal" evidence="2">
    <location>
        <begin position="19"/>
        <end position="265"/>
    </location>
</feature>
<evidence type="ECO:0000259" key="3">
    <source>
        <dbReference type="Pfam" id="PF19305"/>
    </source>
</evidence>
<dbReference type="AlphaFoldDB" id="A0A146FB56"/>
<keyword evidence="7" id="KW-1185">Reference proteome</keyword>
<dbReference type="Pfam" id="PF19305">
    <property type="entry name" value="MmgE_PrpD_C"/>
    <property type="match status" value="1"/>
</dbReference>
<dbReference type="GeneID" id="64954350"/>
<evidence type="ECO:0000313" key="4">
    <source>
        <dbReference type="EMBL" id="BCR93025.1"/>
    </source>
</evidence>
<organism evidence="5 6">
    <name type="scientific">Aspergillus kawachii</name>
    <name type="common">White koji mold</name>
    <name type="synonym">Aspergillus awamori var. kawachi</name>
    <dbReference type="NCBI Taxonomy" id="1069201"/>
    <lineage>
        <taxon>Eukaryota</taxon>
        <taxon>Fungi</taxon>
        <taxon>Dikarya</taxon>
        <taxon>Ascomycota</taxon>
        <taxon>Pezizomycotina</taxon>
        <taxon>Eurotiomycetes</taxon>
        <taxon>Eurotiomycetidae</taxon>
        <taxon>Eurotiales</taxon>
        <taxon>Aspergillaceae</taxon>
        <taxon>Aspergillus</taxon>
        <taxon>Aspergillus subgen. Circumdati</taxon>
    </lineage>
</organism>
<dbReference type="GO" id="GO:0016829">
    <property type="term" value="F:lyase activity"/>
    <property type="evidence" value="ECO:0007669"/>
    <property type="project" value="InterPro"/>
</dbReference>
<dbReference type="Gene3D" id="3.30.1330.120">
    <property type="entry name" value="2-methylcitrate dehydratase PrpD"/>
    <property type="match status" value="1"/>
</dbReference>
<dbReference type="VEuPathDB" id="FungiDB:ASPFODRAFT_43460"/>
<reference evidence="4" key="4">
    <citation type="submission" date="2021-02" db="EMBL/GenBank/DDBJ databases">
        <title>Aspergillus luchuensis mut. kawachii IFO 4304 genome sequence.</title>
        <authorList>
            <person name="Mori K."/>
            <person name="Kadooka C."/>
            <person name="Goto M."/>
            <person name="Futagami T."/>
        </authorList>
    </citation>
    <scope>NUCLEOTIDE SEQUENCE</scope>
    <source>
        <strain evidence="4">IFO 4308</strain>
    </source>
</reference>
<evidence type="ECO:0000313" key="5">
    <source>
        <dbReference type="EMBL" id="GAT22889.1"/>
    </source>
</evidence>
<dbReference type="KEGG" id="aluc:AKAW2_10071S"/>
<evidence type="ECO:0000256" key="1">
    <source>
        <dbReference type="ARBA" id="ARBA00006174"/>
    </source>
</evidence>
<dbReference type="SUPFAM" id="SSF103378">
    <property type="entry name" value="2-methylcitrate dehydratase PrpD"/>
    <property type="match status" value="1"/>
</dbReference>
<dbReference type="Proteomes" id="UP000661280">
    <property type="component" value="Chromosome 1"/>
</dbReference>
<accession>A0A146FB56</accession>
<sequence length="484" mass="52336">MATHTDSPAASTDSSVTRTLSTWLEELTPDSIPIEIRTRAKYQILDGLACALLGARLPWSVKAHDAITAIEGRGKCTVIGWNETLTPSAAALLNSTFLQGFEIDDVHIEAPIHTCSVVLPAVLAAAEQEHSSNTPVSGSALITALVAGYETGPRVGHALGGAHMLTMGWHSGAIFGPAASAAAVSKLLGFSAAQIEDALGIACTQACGLMSAQFESMVKRMQHGFASRSGVLATYLAKQGVTGTKHIFDSSSGGFLKTFSHGADSDPKFFPEEVCKGLGEVWHSEKTRQKPYALMAGSHCTVDCVRDLQAKYPAKMKEWKKMVKIEAEMARAAMKKGGWTPEKPTNVTGAQMCVPYAVALQVVDWEVVPAQFAPGKLNREELWKVMEMIECREAKEFGHSWAQRVRITFEDGEILETMLKAPRGVHPGLSNEEVLEKWRAVTKGVISQERQRKIEETVLNLEAVEDVVAVLGELLRGETANVLQ</sequence>
<comment type="similarity">
    <text evidence="1">Belongs to the PrpD family.</text>
</comment>
<dbReference type="Proteomes" id="UP000075230">
    <property type="component" value="Unassembled WGS sequence"/>
</dbReference>
<dbReference type="InterPro" id="IPR005656">
    <property type="entry name" value="MmgE_PrpD"/>
</dbReference>
<reference evidence="5 6" key="1">
    <citation type="journal article" date="2016" name="DNA Res.">
        <title>Genome sequence of Aspergillus luchuensis NBRC 4314.</title>
        <authorList>
            <person name="Yamada O."/>
            <person name="Machida M."/>
            <person name="Hosoyama A."/>
            <person name="Goto M."/>
            <person name="Takahashi T."/>
            <person name="Futagami T."/>
            <person name="Yamagata Y."/>
            <person name="Takeuchi M."/>
            <person name="Kobayashi T."/>
            <person name="Koike H."/>
            <person name="Abe K."/>
            <person name="Asai K."/>
            <person name="Arita M."/>
            <person name="Fujita N."/>
            <person name="Fukuda K."/>
            <person name="Higa K."/>
            <person name="Horikawa H."/>
            <person name="Ishikawa T."/>
            <person name="Jinno K."/>
            <person name="Kato Y."/>
            <person name="Kirimura K."/>
            <person name="Mizutani O."/>
            <person name="Nakasone K."/>
            <person name="Sano M."/>
            <person name="Shiraishi Y."/>
            <person name="Tsukahara M."/>
            <person name="Gomi K."/>
        </authorList>
    </citation>
    <scope>NUCLEOTIDE SEQUENCE [LARGE SCALE GENOMIC DNA]</scope>
    <source>
        <strain evidence="5 6">RIB 2604</strain>
    </source>
</reference>
<dbReference type="PANTHER" id="PTHR16943">
    <property type="entry name" value="2-METHYLCITRATE DEHYDRATASE-RELATED"/>
    <property type="match status" value="1"/>
</dbReference>
<dbReference type="EMBL" id="BCWF01000017">
    <property type="protein sequence ID" value="GAT22889.1"/>
    <property type="molecule type" value="Genomic_DNA"/>
</dbReference>
<reference evidence="4" key="3">
    <citation type="submission" date="2021-01" db="EMBL/GenBank/DDBJ databases">
        <authorList>
            <consortium name="Aspergillus luchuensis mut. kawachii IFO 4304 genome sequencing consortium"/>
            <person name="Kazuki M."/>
            <person name="Futagami T."/>
        </authorList>
    </citation>
    <scope>NUCLEOTIDE SEQUENCE</scope>
    <source>
        <strain evidence="4">IFO 4308</strain>
    </source>
</reference>
<name>A0A146FB56_ASPKA</name>
<evidence type="ECO:0000313" key="7">
    <source>
        <dbReference type="Proteomes" id="UP000661280"/>
    </source>
</evidence>
<dbReference type="InterPro" id="IPR036148">
    <property type="entry name" value="MmgE/PrpD_sf"/>
</dbReference>
<evidence type="ECO:0000313" key="6">
    <source>
        <dbReference type="Proteomes" id="UP000075230"/>
    </source>
</evidence>
<feature type="domain" description="MmgE/PrpD C-terminal" evidence="3">
    <location>
        <begin position="292"/>
        <end position="462"/>
    </location>
</feature>
<dbReference type="PANTHER" id="PTHR16943:SF8">
    <property type="entry name" value="2-METHYLCITRATE DEHYDRATASE"/>
    <property type="match status" value="1"/>
</dbReference>